<sequence>MIPPCNLREYMEYMGCSLYASEKIIEVIDLEESVEIQELIRKTKDKYFKPPKKYSGEIEQTVSHILAWFYLEACLNDKDNEFLSIIRIEAVHEILMYNTDLDLKYHGKLREKAVRAGGHVFIDSKSVVPQLTDLLENLSKTLLSKEFDKSKHGFSLAAWFHFHFVSIHPFMDGNGRLTRLLTNYILRYCGCPVPVPLCSAESGITRSLYISSLEYGRLQPPSTDLFSTPRNAGCMIEGCYRYALQQSLP</sequence>
<gene>
    <name evidence="2" type="ORF">ADUPG1_008833</name>
</gene>
<dbReference type="InterPro" id="IPR036597">
    <property type="entry name" value="Fido-like_dom_sf"/>
</dbReference>
<keyword evidence="3" id="KW-1185">Reference proteome</keyword>
<accession>A0ABQ5KUP7</accession>
<protein>
    <submittedName>
        <fullName evidence="2">Fido domain-containing protein like protein</fullName>
    </submittedName>
</protein>
<dbReference type="Gene3D" id="1.10.3290.10">
    <property type="entry name" value="Fido-like domain"/>
    <property type="match status" value="1"/>
</dbReference>
<dbReference type="InterPro" id="IPR003812">
    <property type="entry name" value="Fido"/>
</dbReference>
<evidence type="ECO:0000313" key="3">
    <source>
        <dbReference type="Proteomes" id="UP001057375"/>
    </source>
</evidence>
<dbReference type="PROSITE" id="PS51459">
    <property type="entry name" value="FIDO"/>
    <property type="match status" value="1"/>
</dbReference>
<name>A0ABQ5KUP7_9EUKA</name>
<comment type="caution">
    <text evidence="2">The sequence shown here is derived from an EMBL/GenBank/DDBJ whole genome shotgun (WGS) entry which is preliminary data.</text>
</comment>
<dbReference type="PANTHER" id="PTHR13504:SF38">
    <property type="entry name" value="FIDO DOMAIN-CONTAINING PROTEIN"/>
    <property type="match status" value="1"/>
</dbReference>
<dbReference type="EMBL" id="BQXS01011054">
    <property type="protein sequence ID" value="GKT35736.1"/>
    <property type="molecule type" value="Genomic_DNA"/>
</dbReference>
<feature type="domain" description="Fido" evidence="1">
    <location>
        <begin position="83"/>
        <end position="228"/>
    </location>
</feature>
<proteinExistence type="predicted"/>
<dbReference type="Proteomes" id="UP001057375">
    <property type="component" value="Unassembled WGS sequence"/>
</dbReference>
<dbReference type="SUPFAM" id="SSF140931">
    <property type="entry name" value="Fic-like"/>
    <property type="match status" value="1"/>
</dbReference>
<dbReference type="PANTHER" id="PTHR13504">
    <property type="entry name" value="FIDO DOMAIN-CONTAINING PROTEIN DDB_G0283145"/>
    <property type="match status" value="1"/>
</dbReference>
<evidence type="ECO:0000259" key="1">
    <source>
        <dbReference type="PROSITE" id="PS51459"/>
    </source>
</evidence>
<reference evidence="2" key="1">
    <citation type="submission" date="2022-03" db="EMBL/GenBank/DDBJ databases">
        <title>Draft genome sequence of Aduncisulcus paluster, a free-living microaerophilic Fornicata.</title>
        <authorList>
            <person name="Yuyama I."/>
            <person name="Kume K."/>
            <person name="Tamura T."/>
            <person name="Inagaki Y."/>
            <person name="Hashimoto T."/>
        </authorList>
    </citation>
    <scope>NUCLEOTIDE SEQUENCE</scope>
    <source>
        <strain evidence="2">NY0171</strain>
    </source>
</reference>
<organism evidence="2 3">
    <name type="scientific">Aduncisulcus paluster</name>
    <dbReference type="NCBI Taxonomy" id="2918883"/>
    <lineage>
        <taxon>Eukaryota</taxon>
        <taxon>Metamonada</taxon>
        <taxon>Carpediemonas-like organisms</taxon>
        <taxon>Aduncisulcus</taxon>
    </lineage>
</organism>
<evidence type="ECO:0000313" key="2">
    <source>
        <dbReference type="EMBL" id="GKT35736.1"/>
    </source>
</evidence>
<dbReference type="InterPro" id="IPR040198">
    <property type="entry name" value="Fido_containing"/>
</dbReference>
<dbReference type="Pfam" id="PF02661">
    <property type="entry name" value="Fic"/>
    <property type="match status" value="1"/>
</dbReference>